<feature type="transmembrane region" description="Helical" evidence="10">
    <location>
        <begin position="250"/>
        <end position="266"/>
    </location>
</feature>
<feature type="transmembrane region" description="Helical" evidence="10">
    <location>
        <begin position="152"/>
        <end position="168"/>
    </location>
</feature>
<dbReference type="PANTHER" id="PTHR40074:SF2">
    <property type="entry name" value="O-ACETYLTRANSFERASE WECH"/>
    <property type="match status" value="1"/>
</dbReference>
<evidence type="ECO:0000256" key="2">
    <source>
        <dbReference type="ARBA" id="ARBA00007400"/>
    </source>
</evidence>
<keyword evidence="4 10" id="KW-0812">Transmembrane</keyword>
<feature type="transmembrane region" description="Helical" evidence="10">
    <location>
        <begin position="278"/>
        <end position="301"/>
    </location>
</feature>
<feature type="transmembrane region" description="Helical" evidence="10">
    <location>
        <begin position="217"/>
        <end position="238"/>
    </location>
</feature>
<evidence type="ECO:0000259" key="11">
    <source>
        <dbReference type="Pfam" id="PF01757"/>
    </source>
</evidence>
<sequence>MTLRKRKLELVYFRALTCMLIILTHIFTEYMRHLDTTQLAEQKLIYYLQHIVIFGTPSFIILSQLLTTLNYDTVNWKYIWERVKYILLPYFIVGAFYCFSESKITATSFTHQLYENLVLGRWHGYFIIVIMQFVLLSYMIFKISPKIFDSKIMLIATFVIQFSFLHQFDTNEAFSERFLAIYPLSENTFILGWIFFFFFGAYIGRNYSAVINFLHQYVFIVIILAILSFGIFVIFQHHDYGWVTSFNENLMCYHASMFLLLLSLCLHFKHLMIGSINLVSAFSFFIYLFHPIILSTLYEYFASFSDLTVVFIAISLLYTLGICVGIGLFLREFRIFRFAIGKQPYHLNIRLS</sequence>
<feature type="transmembrane region" description="Helical" evidence="10">
    <location>
        <begin position="51"/>
        <end position="71"/>
    </location>
</feature>
<evidence type="ECO:0000256" key="7">
    <source>
        <dbReference type="ARBA" id="ARBA00041028"/>
    </source>
</evidence>
<proteinExistence type="inferred from homology"/>
<evidence type="ECO:0000256" key="1">
    <source>
        <dbReference type="ARBA" id="ARBA00004651"/>
    </source>
</evidence>
<dbReference type="EMBL" id="MWUU01000007">
    <property type="protein sequence ID" value="PCF55360.1"/>
    <property type="molecule type" value="Genomic_DNA"/>
</dbReference>
<feature type="transmembrane region" description="Helical" evidence="10">
    <location>
        <begin position="307"/>
        <end position="330"/>
    </location>
</feature>
<evidence type="ECO:0000256" key="4">
    <source>
        <dbReference type="ARBA" id="ARBA00022692"/>
    </source>
</evidence>
<evidence type="ECO:0000256" key="9">
    <source>
        <dbReference type="ARBA" id="ARBA00042839"/>
    </source>
</evidence>
<feature type="transmembrane region" description="Helical" evidence="10">
    <location>
        <begin position="188"/>
        <end position="205"/>
    </location>
</feature>
<feature type="transmembrane region" description="Helical" evidence="10">
    <location>
        <begin position="12"/>
        <end position="31"/>
    </location>
</feature>
<keyword evidence="6 10" id="KW-0472">Membrane</keyword>
<gene>
    <name evidence="12" type="ORF">B5C08_06845</name>
</gene>
<reference evidence="12 13" key="1">
    <citation type="journal article" date="2017" name="PLoS ONE">
        <title>Development of a real-time PCR for detection of Staphylococcus pseudintermedius using a novel automated comparison of whole-genome sequences.</title>
        <authorList>
            <person name="Verstappen K.M."/>
            <person name="Huijbregts L."/>
            <person name="Spaninks M."/>
            <person name="Wagenaar J.A."/>
            <person name="Fluit A.C."/>
            <person name="Duim B."/>
        </authorList>
    </citation>
    <scope>NUCLEOTIDE SEQUENCE [LARGE SCALE GENOMIC DNA]</scope>
    <source>
        <strain evidence="12 13">215070706401-1</strain>
    </source>
</reference>
<dbReference type="AlphaFoldDB" id="A0A2A4GXT1"/>
<evidence type="ECO:0000256" key="3">
    <source>
        <dbReference type="ARBA" id="ARBA00022475"/>
    </source>
</evidence>
<evidence type="ECO:0000256" key="10">
    <source>
        <dbReference type="SAM" id="Phobius"/>
    </source>
</evidence>
<feature type="transmembrane region" description="Helical" evidence="10">
    <location>
        <begin position="83"/>
        <end position="102"/>
    </location>
</feature>
<dbReference type="GO" id="GO:0009246">
    <property type="term" value="P:enterobacterial common antigen biosynthetic process"/>
    <property type="evidence" value="ECO:0007669"/>
    <property type="project" value="TreeGrafter"/>
</dbReference>
<organism evidence="12 13">
    <name type="scientific">Staphylococcus delphini</name>
    <dbReference type="NCBI Taxonomy" id="53344"/>
    <lineage>
        <taxon>Bacteria</taxon>
        <taxon>Bacillati</taxon>
        <taxon>Bacillota</taxon>
        <taxon>Bacilli</taxon>
        <taxon>Bacillales</taxon>
        <taxon>Staphylococcaceae</taxon>
        <taxon>Staphylococcus</taxon>
        <taxon>Staphylococcus intermedius group</taxon>
    </lineage>
</organism>
<dbReference type="RefSeq" id="WP_096593797.1">
    <property type="nucleotide sequence ID" value="NZ_MWRM01000007.1"/>
</dbReference>
<dbReference type="Pfam" id="PF01757">
    <property type="entry name" value="Acyl_transf_3"/>
    <property type="match status" value="1"/>
</dbReference>
<dbReference type="PANTHER" id="PTHR40074">
    <property type="entry name" value="O-ACETYLTRANSFERASE WECH"/>
    <property type="match status" value="1"/>
</dbReference>
<evidence type="ECO:0000256" key="8">
    <source>
        <dbReference type="ARBA" id="ARBA00042402"/>
    </source>
</evidence>
<evidence type="ECO:0000313" key="12">
    <source>
        <dbReference type="EMBL" id="PCF55360.1"/>
    </source>
</evidence>
<dbReference type="InterPro" id="IPR002656">
    <property type="entry name" value="Acyl_transf_3_dom"/>
</dbReference>
<name>A0A2A4GXT1_9STAP</name>
<dbReference type="Proteomes" id="UP000218335">
    <property type="component" value="Unassembled WGS sequence"/>
</dbReference>
<evidence type="ECO:0000256" key="5">
    <source>
        <dbReference type="ARBA" id="ARBA00022989"/>
    </source>
</evidence>
<comment type="subcellular location">
    <subcellularLocation>
        <location evidence="1">Cell membrane</location>
        <topology evidence="1">Multi-pass membrane protein</topology>
    </subcellularLocation>
</comment>
<evidence type="ECO:0000313" key="13">
    <source>
        <dbReference type="Proteomes" id="UP000218335"/>
    </source>
</evidence>
<accession>A0A2A4GXT1</accession>
<feature type="domain" description="Acyltransferase 3" evidence="11">
    <location>
        <begin position="12"/>
        <end position="326"/>
    </location>
</feature>
<feature type="transmembrane region" description="Helical" evidence="10">
    <location>
        <begin position="122"/>
        <end position="140"/>
    </location>
</feature>
<keyword evidence="5 10" id="KW-1133">Transmembrane helix</keyword>
<dbReference type="GO" id="GO:0016413">
    <property type="term" value="F:O-acetyltransferase activity"/>
    <property type="evidence" value="ECO:0007669"/>
    <property type="project" value="TreeGrafter"/>
</dbReference>
<keyword evidence="3" id="KW-1003">Cell membrane</keyword>
<evidence type="ECO:0000256" key="6">
    <source>
        <dbReference type="ARBA" id="ARBA00023136"/>
    </source>
</evidence>
<protein>
    <recommendedName>
        <fullName evidence="7">Probable poly-beta-1,6-N-acetyl-D-glucosamine export protein</fullName>
    </recommendedName>
    <alternativeName>
        <fullName evidence="9">Biofilm polysaccharide intercellular adhesin export protein</fullName>
    </alternativeName>
    <alternativeName>
        <fullName evidence="8">Intercellular adhesion protein C</fullName>
    </alternativeName>
</protein>
<comment type="similarity">
    <text evidence="2">Belongs to the acyltransferase 3 family.</text>
</comment>
<comment type="caution">
    <text evidence="12">The sequence shown here is derived from an EMBL/GenBank/DDBJ whole genome shotgun (WGS) entry which is preliminary data.</text>
</comment>
<dbReference type="GO" id="GO:0005886">
    <property type="term" value="C:plasma membrane"/>
    <property type="evidence" value="ECO:0007669"/>
    <property type="project" value="UniProtKB-SubCell"/>
</dbReference>